<name>A0A1I8EH69_WUCBA</name>
<reference evidence="3" key="1">
    <citation type="submission" date="2016-11" db="UniProtKB">
        <authorList>
            <consortium name="WormBaseParasite"/>
        </authorList>
    </citation>
    <scope>IDENTIFICATION</scope>
    <source>
        <strain evidence="3">pt0022</strain>
    </source>
</reference>
<keyword evidence="1" id="KW-0175">Coiled coil</keyword>
<protein>
    <recommendedName>
        <fullName evidence="4">Regulatory protein zeste</fullName>
    </recommendedName>
</protein>
<feature type="region of interest" description="Disordered" evidence="2">
    <location>
        <begin position="356"/>
        <end position="383"/>
    </location>
</feature>
<proteinExistence type="predicted"/>
<dbReference type="WBParaSite" id="maker-PairedContig_206-snap-gene-3.12-mRNA-1">
    <property type="protein sequence ID" value="maker-PairedContig_206-snap-gene-3.12-mRNA-1"/>
    <property type="gene ID" value="maker-PairedContig_206-snap-gene-3.12"/>
</dbReference>
<dbReference type="AlphaFoldDB" id="A0A1I8EH69"/>
<sequence length="383" mass="43921">MRSYYYAVEPKDMYRIMNAVNTAMIGTRGRIIPDMTTFAFRFWMTSLKSSTVRDEGISTSSQLLTPLIDFGEPEEKRTRRKPNFTVQERMHLAQSYVESYEEYNRGFTPTTKGEAKIGRQRLLERWAAELSSFGIVERTPVEVEQKIRDYMKKIAANRKRAVKRAMSPPCQLISSVISESSTVDDSTTDDSLTAYAGFLLEQHRATQNDCTENFEPLELVNSSYDVEEAKPRTNNTSLFCLELASNTRNGCRKRKICDMSSFPNEKEQPLEILESSDEVVPPSSEIRKQQMDFGPIDLALKTVYIEIARKELEKKTLEVEAMKVNLEIRKLELEGKRYDVEKKRLELQKLQRGIIRDPLTSSRESSGTPGGTPITDQFDPEIE</sequence>
<evidence type="ECO:0000256" key="1">
    <source>
        <dbReference type="SAM" id="Coils"/>
    </source>
</evidence>
<evidence type="ECO:0000256" key="2">
    <source>
        <dbReference type="SAM" id="MobiDB-lite"/>
    </source>
</evidence>
<organism evidence="3">
    <name type="scientific">Wuchereria bancrofti</name>
    <dbReference type="NCBI Taxonomy" id="6293"/>
    <lineage>
        <taxon>Eukaryota</taxon>
        <taxon>Metazoa</taxon>
        <taxon>Ecdysozoa</taxon>
        <taxon>Nematoda</taxon>
        <taxon>Chromadorea</taxon>
        <taxon>Rhabditida</taxon>
        <taxon>Spirurina</taxon>
        <taxon>Spiruromorpha</taxon>
        <taxon>Filarioidea</taxon>
        <taxon>Onchocercidae</taxon>
        <taxon>Wuchereria</taxon>
    </lineage>
</organism>
<feature type="coiled-coil region" evidence="1">
    <location>
        <begin position="305"/>
        <end position="348"/>
    </location>
</feature>
<evidence type="ECO:0000313" key="3">
    <source>
        <dbReference type="WBParaSite" id="maker-PairedContig_206-snap-gene-3.12-mRNA-1"/>
    </source>
</evidence>
<accession>A0A1I8EH69</accession>
<evidence type="ECO:0008006" key="4">
    <source>
        <dbReference type="Google" id="ProtNLM"/>
    </source>
</evidence>